<dbReference type="AlphaFoldDB" id="A0A8J6LFA8"/>
<keyword evidence="5" id="KW-1185">Reference proteome</keyword>
<evidence type="ECO:0000256" key="1">
    <source>
        <dbReference type="SAM" id="Coils"/>
    </source>
</evidence>
<organism evidence="4 5">
    <name type="scientific">Tenebrio molitor</name>
    <name type="common">Yellow mealworm beetle</name>
    <dbReference type="NCBI Taxonomy" id="7067"/>
    <lineage>
        <taxon>Eukaryota</taxon>
        <taxon>Metazoa</taxon>
        <taxon>Ecdysozoa</taxon>
        <taxon>Arthropoda</taxon>
        <taxon>Hexapoda</taxon>
        <taxon>Insecta</taxon>
        <taxon>Pterygota</taxon>
        <taxon>Neoptera</taxon>
        <taxon>Endopterygota</taxon>
        <taxon>Coleoptera</taxon>
        <taxon>Polyphaga</taxon>
        <taxon>Cucujiformia</taxon>
        <taxon>Tenebrionidae</taxon>
        <taxon>Tenebrio</taxon>
    </lineage>
</organism>
<dbReference type="GO" id="GO:0032465">
    <property type="term" value="P:regulation of cytokinesis"/>
    <property type="evidence" value="ECO:0007669"/>
    <property type="project" value="TreeGrafter"/>
</dbReference>
<dbReference type="InterPro" id="IPR057316">
    <property type="entry name" value="Rab11-FIP3/4_dom"/>
</dbReference>
<feature type="region of interest" description="Disordered" evidence="2">
    <location>
        <begin position="1"/>
        <end position="96"/>
    </location>
</feature>
<reference evidence="4" key="1">
    <citation type="journal article" date="2020" name="J Insects Food Feed">
        <title>The yellow mealworm (Tenebrio molitor) genome: a resource for the emerging insects as food and feed industry.</title>
        <authorList>
            <person name="Eriksson T."/>
            <person name="Andere A."/>
            <person name="Kelstrup H."/>
            <person name="Emery V."/>
            <person name="Picard C."/>
        </authorList>
    </citation>
    <scope>NUCLEOTIDE SEQUENCE</scope>
    <source>
        <strain evidence="4">Stoneville</strain>
        <tissue evidence="4">Whole head</tissue>
    </source>
</reference>
<evidence type="ECO:0000259" key="3">
    <source>
        <dbReference type="Pfam" id="PF25450"/>
    </source>
</evidence>
<reference evidence="4" key="2">
    <citation type="submission" date="2021-08" db="EMBL/GenBank/DDBJ databases">
        <authorList>
            <person name="Eriksson T."/>
        </authorList>
    </citation>
    <scope>NUCLEOTIDE SEQUENCE</scope>
    <source>
        <strain evidence="4">Stoneville</strain>
        <tissue evidence="4">Whole head</tissue>
    </source>
</reference>
<name>A0A8J6LFA8_TENMO</name>
<feature type="compositionally biased region" description="Polar residues" evidence="2">
    <location>
        <begin position="37"/>
        <end position="47"/>
    </location>
</feature>
<feature type="domain" description="Rab11-FIP3/4" evidence="3">
    <location>
        <begin position="291"/>
        <end position="328"/>
    </location>
</feature>
<comment type="caution">
    <text evidence="4">The sequence shown here is derived from an EMBL/GenBank/DDBJ whole genome shotgun (WGS) entry which is preliminary data.</text>
</comment>
<evidence type="ECO:0000256" key="2">
    <source>
        <dbReference type="SAM" id="MobiDB-lite"/>
    </source>
</evidence>
<keyword evidence="1" id="KW-0175">Coiled coil</keyword>
<dbReference type="GO" id="GO:0055038">
    <property type="term" value="C:recycling endosome membrane"/>
    <property type="evidence" value="ECO:0007669"/>
    <property type="project" value="TreeGrafter"/>
</dbReference>
<dbReference type="PANTHER" id="PTHR15726">
    <property type="entry name" value="RAB11-FAMILY INTERACTING PROTEIN"/>
    <property type="match status" value="1"/>
</dbReference>
<dbReference type="InterPro" id="IPR051977">
    <property type="entry name" value="Rab11-interacting_regulator"/>
</dbReference>
<dbReference type="GO" id="GO:0030496">
    <property type="term" value="C:midbody"/>
    <property type="evidence" value="ECO:0007669"/>
    <property type="project" value="TreeGrafter"/>
</dbReference>
<proteinExistence type="predicted"/>
<feature type="compositionally biased region" description="Polar residues" evidence="2">
    <location>
        <begin position="1"/>
        <end position="14"/>
    </location>
</feature>
<accession>A0A8J6LFA8</accession>
<gene>
    <name evidence="4" type="ORF">GEV33_012274</name>
</gene>
<feature type="compositionally biased region" description="Low complexity" evidence="2">
    <location>
        <begin position="79"/>
        <end position="96"/>
    </location>
</feature>
<protein>
    <recommendedName>
        <fullName evidence="3">Rab11-FIP3/4 domain-containing protein</fullName>
    </recommendedName>
</protein>
<evidence type="ECO:0000313" key="5">
    <source>
        <dbReference type="Proteomes" id="UP000719412"/>
    </source>
</evidence>
<dbReference type="GO" id="GO:0032154">
    <property type="term" value="C:cleavage furrow"/>
    <property type="evidence" value="ECO:0007669"/>
    <property type="project" value="TreeGrafter"/>
</dbReference>
<dbReference type="EMBL" id="JABDTM020027443">
    <property type="protein sequence ID" value="KAH0810516.1"/>
    <property type="molecule type" value="Genomic_DNA"/>
</dbReference>
<feature type="coiled-coil region" evidence="1">
    <location>
        <begin position="292"/>
        <end position="319"/>
    </location>
</feature>
<sequence>MMSPTTTATDSAMGNGSAGPEPSFLLNPPDSPRPAEQSKSQCSSLSDGENYEWNGEGVDIDADSGISSDRNLGNGKRQLGSNALASSSFNSSGRSSTCDTADDMYSDASLEEDVHDLHHKVWCHVICGVPVTPIFQNFTVSCRSRLLLRQKHPSPVFIIEFKRQFRTTPEQKRRISDCSDWNKSAKGKAFGVFMPQIDYQTLLIRFLFYDNSYVPEMDYDMWEGQFEFIGPTDYNFTPQGLLRPPHHLPYSVNGVKKTPAHQWCEEVSDHFQVLQQQVGVLQDSAHQNDERYTRAKSDNAALQARVIMLEEQLRDTEMRYDERLQVNELRR</sequence>
<dbReference type="GO" id="GO:0032456">
    <property type="term" value="P:endocytic recycling"/>
    <property type="evidence" value="ECO:0007669"/>
    <property type="project" value="TreeGrafter"/>
</dbReference>
<dbReference type="Pfam" id="PF25450">
    <property type="entry name" value="Rab11-FIP3"/>
    <property type="match status" value="1"/>
</dbReference>
<evidence type="ECO:0000313" key="4">
    <source>
        <dbReference type="EMBL" id="KAH0810516.1"/>
    </source>
</evidence>
<dbReference type="Proteomes" id="UP000719412">
    <property type="component" value="Unassembled WGS sequence"/>
</dbReference>
<dbReference type="PANTHER" id="PTHR15726:SF7">
    <property type="entry name" value="NUCLEAR FALLOUT, ISOFORM J"/>
    <property type="match status" value="1"/>
</dbReference>
<dbReference type="GO" id="GO:0030139">
    <property type="term" value="C:endocytic vesicle"/>
    <property type="evidence" value="ECO:0007669"/>
    <property type="project" value="TreeGrafter"/>
</dbReference>